<dbReference type="OrthoDB" id="8450901at2"/>
<reference evidence="1 2" key="1">
    <citation type="submission" date="2018-08" db="EMBL/GenBank/DDBJ databases">
        <title>Genomic Encyclopedia of Type Strains, Phase IV (KMG-IV): sequencing the most valuable type-strain genomes for metagenomic binning, comparative biology and taxonomic classification.</title>
        <authorList>
            <person name="Goeker M."/>
        </authorList>
    </citation>
    <scope>NUCLEOTIDE SEQUENCE [LARGE SCALE GENOMIC DNA]</scope>
    <source>
        <strain evidence="1 2">DSM 25527</strain>
    </source>
</reference>
<keyword evidence="2" id="KW-1185">Reference proteome</keyword>
<dbReference type="RefSeq" id="WP_119035839.1">
    <property type="nucleotide sequence ID" value="NZ_QXDC01000003.1"/>
</dbReference>
<dbReference type="EMBL" id="QXDC01000003">
    <property type="protein sequence ID" value="RIA44074.1"/>
    <property type="molecule type" value="Genomic_DNA"/>
</dbReference>
<dbReference type="Proteomes" id="UP000266568">
    <property type="component" value="Unassembled WGS sequence"/>
</dbReference>
<proteinExistence type="predicted"/>
<accession>A0A397PD34</accession>
<evidence type="ECO:0000313" key="2">
    <source>
        <dbReference type="Proteomes" id="UP000266568"/>
    </source>
</evidence>
<organism evidence="1 2">
    <name type="scientific">Hephaestia caeni</name>
    <dbReference type="NCBI Taxonomy" id="645617"/>
    <lineage>
        <taxon>Bacteria</taxon>
        <taxon>Pseudomonadati</taxon>
        <taxon>Pseudomonadota</taxon>
        <taxon>Alphaproteobacteria</taxon>
        <taxon>Sphingomonadales</taxon>
        <taxon>Sphingomonadaceae</taxon>
        <taxon>Hephaestia</taxon>
    </lineage>
</organism>
<gene>
    <name evidence="1" type="ORF">DFR49_2311</name>
</gene>
<dbReference type="AlphaFoldDB" id="A0A397PD34"/>
<protein>
    <submittedName>
        <fullName evidence="1">Uncharacterized protein</fullName>
    </submittedName>
</protein>
<name>A0A397PD34_9SPHN</name>
<comment type="caution">
    <text evidence="1">The sequence shown here is derived from an EMBL/GenBank/DDBJ whole genome shotgun (WGS) entry which is preliminary data.</text>
</comment>
<evidence type="ECO:0000313" key="1">
    <source>
        <dbReference type="EMBL" id="RIA44074.1"/>
    </source>
</evidence>
<sequence length="153" mass="16840">MAKRRSPDERQFDLFTASRPMNGPAALAGVEAWIAAEVGIMLKEDSRSREEIAGAMSAIMAEDVSRWMLDAYASPARDGHNISFGRALALMAVSQDHALIEEAVHRLGGRILWGEEILAARLGHLQAQRARIDAEIKQLRGRAQPIERGGERV</sequence>